<name>A0A7T4WED0_9PROT</name>
<dbReference type="RefSeq" id="WP_198660784.1">
    <property type="nucleotide sequence ID" value="NZ_CP059488.1"/>
</dbReference>
<evidence type="ECO:0000313" key="3">
    <source>
        <dbReference type="Proteomes" id="UP000595420"/>
    </source>
</evidence>
<feature type="transmembrane region" description="Helical" evidence="1">
    <location>
        <begin position="67"/>
        <end position="86"/>
    </location>
</feature>
<protein>
    <submittedName>
        <fullName evidence="2">Conjugal transfer protein TraA</fullName>
    </submittedName>
</protein>
<feature type="transmembrane region" description="Helical" evidence="1">
    <location>
        <begin position="93"/>
        <end position="110"/>
    </location>
</feature>
<sequence length="135" mass="13610">MTAAVMSKAANGYDQMITRLDQMLSSKKALMTAALLLVAVMMMAIQAHAGTGGTSFAAVATKIEGWAQGDLGLAIVAGGLIFGVATMVFTGKGTVLAVVVGGAVALYYGIPVLIKIFAATAGTIISHTLILHGVA</sequence>
<keyword evidence="1" id="KW-0812">Transmembrane</keyword>
<accession>A0A7T4WED0</accession>
<keyword evidence="1" id="KW-0472">Membrane</keyword>
<gene>
    <name evidence="2" type="ORF">H2515_01620</name>
</gene>
<dbReference type="EMBL" id="CP059488">
    <property type="protein sequence ID" value="QQD73062.1"/>
    <property type="molecule type" value="Genomic_DNA"/>
</dbReference>
<reference evidence="2 3" key="1">
    <citation type="submission" date="2020-07" db="EMBL/GenBank/DDBJ databases">
        <title>Complete genome sequence analysis of Acidithiobacillus ferrivorans XJFY6S-08 reveals extreme environmental adaptation to alpine acid mine drainage.</title>
        <authorList>
            <person name="Yan L."/>
            <person name="Ni Y."/>
        </authorList>
    </citation>
    <scope>NUCLEOTIDE SEQUENCE [LARGE SCALE GENOMIC DNA]</scope>
    <source>
        <strain evidence="2 3">XJFY6S-08</strain>
    </source>
</reference>
<evidence type="ECO:0000256" key="1">
    <source>
        <dbReference type="SAM" id="Phobius"/>
    </source>
</evidence>
<keyword evidence="1" id="KW-1133">Transmembrane helix</keyword>
<organism evidence="2 3">
    <name type="scientific">Acidithiobacillus ferrivorans</name>
    <dbReference type="NCBI Taxonomy" id="160808"/>
    <lineage>
        <taxon>Bacteria</taxon>
        <taxon>Pseudomonadati</taxon>
        <taxon>Pseudomonadota</taxon>
        <taxon>Acidithiobacillia</taxon>
        <taxon>Acidithiobacillales</taxon>
        <taxon>Acidithiobacillaceae</taxon>
        <taxon>Acidithiobacillus</taxon>
    </lineage>
</organism>
<evidence type="ECO:0000313" key="2">
    <source>
        <dbReference type="EMBL" id="QQD73062.1"/>
    </source>
</evidence>
<dbReference type="AlphaFoldDB" id="A0A7T4WED0"/>
<dbReference type="Proteomes" id="UP000595420">
    <property type="component" value="Chromosome"/>
</dbReference>
<proteinExistence type="predicted"/>